<dbReference type="Proteomes" id="UP000632138">
    <property type="component" value="Unassembled WGS sequence"/>
</dbReference>
<keyword evidence="6" id="KW-0963">Cytoplasm</keyword>
<evidence type="ECO:0000256" key="3">
    <source>
        <dbReference type="ARBA" id="ARBA00010871"/>
    </source>
</evidence>
<dbReference type="InterPro" id="IPR011127">
    <property type="entry name" value="Dala_Dala_lig_N"/>
</dbReference>
<dbReference type="Gene3D" id="3.30.470.20">
    <property type="entry name" value="ATP-grasp fold, B domain"/>
    <property type="match status" value="1"/>
</dbReference>
<keyword evidence="5 6" id="KW-0961">Cell wall biogenesis/degradation</keyword>
<dbReference type="InterPro" id="IPR011095">
    <property type="entry name" value="Dala_Dala_lig_C"/>
</dbReference>
<dbReference type="RefSeq" id="WP_203383973.1">
    <property type="nucleotide sequence ID" value="NZ_JAENHP010000038.1"/>
</dbReference>
<evidence type="ECO:0000256" key="2">
    <source>
        <dbReference type="ARBA" id="ARBA00001946"/>
    </source>
</evidence>
<keyword evidence="6" id="KW-0573">Peptidoglycan synthesis</keyword>
<dbReference type="EC" id="6.3.2.4" evidence="6"/>
<dbReference type="GO" id="GO:0016874">
    <property type="term" value="F:ligase activity"/>
    <property type="evidence" value="ECO:0007669"/>
    <property type="project" value="UniProtKB-KW"/>
</dbReference>
<keyword evidence="7" id="KW-0067">ATP-binding</keyword>
<dbReference type="InterPro" id="IPR016185">
    <property type="entry name" value="PreATP-grasp_dom_sf"/>
</dbReference>
<accession>A0ABS2AUS1</accession>
<evidence type="ECO:0000256" key="1">
    <source>
        <dbReference type="ARBA" id="ARBA00001936"/>
    </source>
</evidence>
<proteinExistence type="inferred from homology"/>
<dbReference type="NCBIfam" id="NF002528">
    <property type="entry name" value="PRK01966.1-4"/>
    <property type="match status" value="1"/>
</dbReference>
<keyword evidence="4 6" id="KW-0436">Ligase</keyword>
<evidence type="ECO:0000313" key="10">
    <source>
        <dbReference type="Proteomes" id="UP000632138"/>
    </source>
</evidence>
<evidence type="ECO:0000259" key="8">
    <source>
        <dbReference type="PROSITE" id="PS50975"/>
    </source>
</evidence>
<dbReference type="InterPro" id="IPR005905">
    <property type="entry name" value="D_ala_D_ala"/>
</dbReference>
<dbReference type="Pfam" id="PF07478">
    <property type="entry name" value="Dala_Dala_lig_C"/>
    <property type="match status" value="1"/>
</dbReference>
<dbReference type="Gene3D" id="3.40.50.20">
    <property type="match status" value="1"/>
</dbReference>
<name>A0ABS2AUS1_9ACTN</name>
<dbReference type="PANTHER" id="PTHR23132">
    <property type="entry name" value="D-ALANINE--D-ALANINE LIGASE"/>
    <property type="match status" value="1"/>
</dbReference>
<comment type="caution">
    <text evidence="9">The sequence shown here is derived from an EMBL/GenBank/DDBJ whole genome shotgun (WGS) entry which is preliminary data.</text>
</comment>
<dbReference type="PIRSF" id="PIRSF039102">
    <property type="entry name" value="Ddl/VanB"/>
    <property type="match status" value="1"/>
</dbReference>
<comment type="cofactor">
    <cofactor evidence="2">
        <name>Mg(2+)</name>
        <dbReference type="ChEBI" id="CHEBI:18420"/>
    </cofactor>
</comment>
<comment type="function">
    <text evidence="6">Cell wall formation.</text>
</comment>
<dbReference type="Gene3D" id="3.30.1490.20">
    <property type="entry name" value="ATP-grasp fold, A domain"/>
    <property type="match status" value="1"/>
</dbReference>
<dbReference type="EMBL" id="JAENHP010000038">
    <property type="protein sequence ID" value="MBM2623623.1"/>
    <property type="molecule type" value="Genomic_DNA"/>
</dbReference>
<comment type="similarity">
    <text evidence="3 6">Belongs to the D-alanine--D-alanine ligase family.</text>
</comment>
<evidence type="ECO:0000256" key="4">
    <source>
        <dbReference type="ARBA" id="ARBA00022598"/>
    </source>
</evidence>
<dbReference type="SUPFAM" id="SSF56059">
    <property type="entry name" value="Glutathione synthetase ATP-binding domain-like"/>
    <property type="match status" value="1"/>
</dbReference>
<comment type="cofactor">
    <cofactor evidence="1">
        <name>Mn(2+)</name>
        <dbReference type="ChEBI" id="CHEBI:29035"/>
    </cofactor>
</comment>
<comment type="subcellular location">
    <subcellularLocation>
        <location evidence="6">Cytoplasm</location>
    </subcellularLocation>
</comment>
<dbReference type="PROSITE" id="PS50975">
    <property type="entry name" value="ATP_GRASP"/>
    <property type="match status" value="1"/>
</dbReference>
<protein>
    <recommendedName>
        <fullName evidence="6">D-alanine--D-alanine ligase</fullName>
        <ecNumber evidence="6">6.3.2.4</ecNumber>
    </recommendedName>
    <alternativeName>
        <fullName evidence="6">D-Ala-D-Ala ligase</fullName>
    </alternativeName>
    <alternativeName>
        <fullName evidence="6">D-alanylalanine synthetase</fullName>
    </alternativeName>
</protein>
<comment type="catalytic activity">
    <reaction evidence="6">
        <text>2 D-alanine + ATP = D-alanyl-D-alanine + ADP + phosphate + H(+)</text>
        <dbReference type="Rhea" id="RHEA:11224"/>
        <dbReference type="ChEBI" id="CHEBI:15378"/>
        <dbReference type="ChEBI" id="CHEBI:30616"/>
        <dbReference type="ChEBI" id="CHEBI:43474"/>
        <dbReference type="ChEBI" id="CHEBI:57416"/>
        <dbReference type="ChEBI" id="CHEBI:57822"/>
        <dbReference type="ChEBI" id="CHEBI:456216"/>
        <dbReference type="EC" id="6.3.2.4"/>
    </reaction>
</comment>
<feature type="domain" description="ATP-grasp" evidence="8">
    <location>
        <begin position="142"/>
        <end position="338"/>
    </location>
</feature>
<dbReference type="InterPro" id="IPR013815">
    <property type="entry name" value="ATP_grasp_subdomain_1"/>
</dbReference>
<sequence>MDVIRNDLPWLTRVVVLFGGQNAEHAVSVSSAATVVRGLDRSRYTVTPIRITPHGRWSVGHDIPAHLVDEISLHFMTPEPELSSAHFFEAMKVLRASDVVLPVVHGPATRHSIVQSVLEYVGVPYVGSGTLAATVAMDRGLTKTVLSGVVAVADGVTLEDGERLSTTDQRRLGLPLFVKPARGGSGFGVSRVLDAGALPEAVAAARRFDRRVLVEAAVPGREVNVGVLEMPDGRLLAAPPLEVKVAGGGGYRRALTEHVVPADLDAATTARVQARAVQVFRALGGAGLLRVDFFLGADGELTLNEVKDAPRLTAMSQFPRMWEAAGLPYGEMLDLLIRTARRRAPRPSPVAP</sequence>
<keyword evidence="10" id="KW-1185">Reference proteome</keyword>
<comment type="pathway">
    <text evidence="6">Cell wall biogenesis; peptidoglycan biosynthesis.</text>
</comment>
<keyword evidence="6" id="KW-0133">Cell shape</keyword>
<dbReference type="InterPro" id="IPR011761">
    <property type="entry name" value="ATP-grasp"/>
</dbReference>
<evidence type="ECO:0000313" key="9">
    <source>
        <dbReference type="EMBL" id="MBM2623623.1"/>
    </source>
</evidence>
<organism evidence="9 10">
    <name type="scientific">Paractinoplanes ovalisporus</name>
    <dbReference type="NCBI Taxonomy" id="2810368"/>
    <lineage>
        <taxon>Bacteria</taxon>
        <taxon>Bacillati</taxon>
        <taxon>Actinomycetota</taxon>
        <taxon>Actinomycetes</taxon>
        <taxon>Micromonosporales</taxon>
        <taxon>Micromonosporaceae</taxon>
        <taxon>Paractinoplanes</taxon>
    </lineage>
</organism>
<dbReference type="HAMAP" id="MF_00047">
    <property type="entry name" value="Dala_Dala_lig"/>
    <property type="match status" value="1"/>
</dbReference>
<keyword evidence="7" id="KW-0547">Nucleotide-binding</keyword>
<gene>
    <name evidence="6" type="primary">ddl</name>
    <name evidence="9" type="ORF">JIG36_49865</name>
</gene>
<evidence type="ECO:0000256" key="5">
    <source>
        <dbReference type="ARBA" id="ARBA00023316"/>
    </source>
</evidence>
<dbReference type="PANTHER" id="PTHR23132:SF25">
    <property type="entry name" value="D-ALANINE--D-ALANINE LIGASE A"/>
    <property type="match status" value="1"/>
</dbReference>
<dbReference type="Pfam" id="PF01820">
    <property type="entry name" value="Dala_Dala_lig_N"/>
    <property type="match status" value="1"/>
</dbReference>
<reference evidence="9 10" key="1">
    <citation type="submission" date="2021-01" db="EMBL/GenBank/DDBJ databases">
        <title>Actinoplanes sp. nov. LDG1-06 isolated from lichen.</title>
        <authorList>
            <person name="Saeng-In P."/>
            <person name="Phongsopitanun W."/>
            <person name="Kanchanasin P."/>
            <person name="Yuki M."/>
            <person name="Kudo T."/>
            <person name="Ohkuma M."/>
            <person name="Tanasupawat S."/>
        </authorList>
    </citation>
    <scope>NUCLEOTIDE SEQUENCE [LARGE SCALE GENOMIC DNA]</scope>
    <source>
        <strain evidence="9 10">LDG1-06</strain>
    </source>
</reference>
<evidence type="ECO:0000256" key="6">
    <source>
        <dbReference type="HAMAP-Rule" id="MF_00047"/>
    </source>
</evidence>
<dbReference type="SUPFAM" id="SSF52440">
    <property type="entry name" value="PreATP-grasp domain"/>
    <property type="match status" value="1"/>
</dbReference>
<evidence type="ECO:0000256" key="7">
    <source>
        <dbReference type="PROSITE-ProRule" id="PRU00409"/>
    </source>
</evidence>